<dbReference type="Proteomes" id="UP001209854">
    <property type="component" value="Unassembled WGS sequence"/>
</dbReference>
<dbReference type="RefSeq" id="WP_262566251.1">
    <property type="nucleotide sequence ID" value="NZ_JAPFCC010000001.1"/>
</dbReference>
<reference evidence="1 2" key="1">
    <citation type="submission" date="2022-10" db="EMBL/GenBank/DDBJ databases">
        <title>High-quality genome sequences of two octocoral-associated bacteria, Endozoicomonas euniceicola EF212 and Endozoicomonas gorgoniicola PS125.</title>
        <authorList>
            <person name="Chiou Y.-J."/>
            <person name="Chen Y.-H."/>
        </authorList>
    </citation>
    <scope>NUCLEOTIDE SEQUENCE [LARGE SCALE GENOMIC DNA]</scope>
    <source>
        <strain evidence="1 2">PS125</strain>
    </source>
</reference>
<organism evidence="1 2">
    <name type="scientific">Endozoicomonas gorgoniicola</name>
    <dbReference type="NCBI Taxonomy" id="1234144"/>
    <lineage>
        <taxon>Bacteria</taxon>
        <taxon>Pseudomonadati</taxon>
        <taxon>Pseudomonadota</taxon>
        <taxon>Gammaproteobacteria</taxon>
        <taxon>Oceanospirillales</taxon>
        <taxon>Endozoicomonadaceae</taxon>
        <taxon>Endozoicomonas</taxon>
    </lineage>
</organism>
<protein>
    <submittedName>
        <fullName evidence="1">Uncharacterized protein</fullName>
    </submittedName>
</protein>
<proteinExistence type="predicted"/>
<name>A0ABT3MP86_9GAMM</name>
<dbReference type="EMBL" id="JAPFCC010000001">
    <property type="protein sequence ID" value="MCW7551180.1"/>
    <property type="molecule type" value="Genomic_DNA"/>
</dbReference>
<evidence type="ECO:0000313" key="1">
    <source>
        <dbReference type="EMBL" id="MCW7551180.1"/>
    </source>
</evidence>
<comment type="caution">
    <text evidence="1">The sequence shown here is derived from an EMBL/GenBank/DDBJ whole genome shotgun (WGS) entry which is preliminary data.</text>
</comment>
<keyword evidence="2" id="KW-1185">Reference proteome</keyword>
<gene>
    <name evidence="1" type="ORF">NX722_00595</name>
</gene>
<evidence type="ECO:0000313" key="2">
    <source>
        <dbReference type="Proteomes" id="UP001209854"/>
    </source>
</evidence>
<accession>A0ABT3MP86</accession>
<sequence>MNKDILFAILNQKSQEELLELLNEAWRVMSTNQRSEIFSPVMSKEQYEYPASGKKTLAAIRKFHKESYDGEYYAPFDINSKNYMNIPEETDGWFARLDELFTECTKLSNQKEYSAALEGYELLFELAEAVDSGEEIIFADETGMWMFTGDEKAYFTAYIKAAAGGCSDEEFVEKAMYALRQDNDRCCGYELYSVVQSIATKEQAERIDGEIKSRNLKVSK</sequence>